<evidence type="ECO:0000256" key="3">
    <source>
        <dbReference type="ARBA" id="ARBA00022617"/>
    </source>
</evidence>
<keyword evidence="10" id="KW-1185">Reference proteome</keyword>
<feature type="domain" description="Heme haloperoxidase family profile" evidence="8">
    <location>
        <begin position="41"/>
        <end position="122"/>
    </location>
</feature>
<accession>A0AA37L694</accession>
<evidence type="ECO:0000256" key="4">
    <source>
        <dbReference type="ARBA" id="ARBA00022723"/>
    </source>
</evidence>
<dbReference type="PANTHER" id="PTHR33577:SF9">
    <property type="entry name" value="PEROXIDASE STCC"/>
    <property type="match status" value="1"/>
</dbReference>
<dbReference type="Gene3D" id="1.10.489.10">
    <property type="entry name" value="Chloroperoxidase-like"/>
    <property type="match status" value="1"/>
</dbReference>
<protein>
    <recommendedName>
        <fullName evidence="8">Heme haloperoxidase family profile domain-containing protein</fullName>
    </recommendedName>
</protein>
<dbReference type="AlphaFoldDB" id="A0AA37L694"/>
<comment type="cofactor">
    <cofactor evidence="1">
        <name>heme b</name>
        <dbReference type="ChEBI" id="CHEBI:60344"/>
    </cofactor>
</comment>
<keyword evidence="3" id="KW-0349">Heme</keyword>
<dbReference type="GO" id="GO:0004601">
    <property type="term" value="F:peroxidase activity"/>
    <property type="evidence" value="ECO:0007669"/>
    <property type="project" value="InterPro"/>
</dbReference>
<dbReference type="Pfam" id="PF01328">
    <property type="entry name" value="Peroxidase_2"/>
    <property type="match status" value="1"/>
</dbReference>
<evidence type="ECO:0000259" key="8">
    <source>
        <dbReference type="Pfam" id="PF01328"/>
    </source>
</evidence>
<evidence type="ECO:0000256" key="6">
    <source>
        <dbReference type="ARBA" id="ARBA00023004"/>
    </source>
</evidence>
<sequence>MLAFNFSRTVAAAPVPAALEYATTGVNGTFHLDDLARKPLDHNGSLNKGDLAQGDNLRLEDARRANPAFELDAARVAATFGQTSGVLTAFGGSVQDGKARKNWINASFGEDRLPWALGWKTSENMLEAADLGPMAKALREYAPEGV</sequence>
<evidence type="ECO:0000313" key="9">
    <source>
        <dbReference type="EMBL" id="GKT42806.1"/>
    </source>
</evidence>
<name>A0AA37L694_9PEZI</name>
<proteinExistence type="inferred from homology"/>
<reference evidence="9 10" key="1">
    <citation type="submission" date="2022-03" db="EMBL/GenBank/DDBJ databases">
        <title>Genome data of Colletotrichum spp.</title>
        <authorList>
            <person name="Utami Y.D."/>
            <person name="Hiruma K."/>
        </authorList>
    </citation>
    <scope>NUCLEOTIDE SEQUENCE [LARGE SCALE GENOMIC DNA]</scope>
    <source>
        <strain evidence="9 10">MAFF 239500</strain>
    </source>
</reference>
<evidence type="ECO:0000256" key="7">
    <source>
        <dbReference type="ARBA" id="ARBA00025795"/>
    </source>
</evidence>
<keyword evidence="2" id="KW-0575">Peroxidase</keyword>
<dbReference type="InterPro" id="IPR000028">
    <property type="entry name" value="Chloroperoxidase"/>
</dbReference>
<keyword evidence="4" id="KW-0479">Metal-binding</keyword>
<evidence type="ECO:0000256" key="2">
    <source>
        <dbReference type="ARBA" id="ARBA00022559"/>
    </source>
</evidence>
<dbReference type="GeneID" id="73323789"/>
<keyword evidence="5" id="KW-0560">Oxidoreductase</keyword>
<dbReference type="InterPro" id="IPR036851">
    <property type="entry name" value="Chloroperoxidase-like_sf"/>
</dbReference>
<keyword evidence="6" id="KW-0408">Iron</keyword>
<evidence type="ECO:0000256" key="5">
    <source>
        <dbReference type="ARBA" id="ARBA00023002"/>
    </source>
</evidence>
<evidence type="ECO:0000256" key="1">
    <source>
        <dbReference type="ARBA" id="ARBA00001970"/>
    </source>
</evidence>
<organism evidence="9 10">
    <name type="scientific">Colletotrichum spaethianum</name>
    <dbReference type="NCBI Taxonomy" id="700344"/>
    <lineage>
        <taxon>Eukaryota</taxon>
        <taxon>Fungi</taxon>
        <taxon>Dikarya</taxon>
        <taxon>Ascomycota</taxon>
        <taxon>Pezizomycotina</taxon>
        <taxon>Sordariomycetes</taxon>
        <taxon>Hypocreomycetidae</taxon>
        <taxon>Glomerellales</taxon>
        <taxon>Glomerellaceae</taxon>
        <taxon>Colletotrichum</taxon>
        <taxon>Colletotrichum spaethianum species complex</taxon>
    </lineage>
</organism>
<dbReference type="Proteomes" id="UP001055115">
    <property type="component" value="Unassembled WGS sequence"/>
</dbReference>
<dbReference type="RefSeq" id="XP_049125156.1">
    <property type="nucleotide sequence ID" value="XM_049269199.1"/>
</dbReference>
<comment type="similarity">
    <text evidence="7">Belongs to the chloroperoxidase family.</text>
</comment>
<dbReference type="EMBL" id="BQXU01000005">
    <property type="protein sequence ID" value="GKT42806.1"/>
    <property type="molecule type" value="Genomic_DNA"/>
</dbReference>
<evidence type="ECO:0000313" key="10">
    <source>
        <dbReference type="Proteomes" id="UP001055115"/>
    </source>
</evidence>
<comment type="caution">
    <text evidence="9">The sequence shown here is derived from an EMBL/GenBank/DDBJ whole genome shotgun (WGS) entry which is preliminary data.</text>
</comment>
<gene>
    <name evidence="9" type="ORF">ColSpa_02987</name>
</gene>
<dbReference type="PANTHER" id="PTHR33577">
    <property type="entry name" value="STERIGMATOCYSTIN BIOSYNTHESIS PEROXIDASE STCC-RELATED"/>
    <property type="match status" value="1"/>
</dbReference>